<evidence type="ECO:0000313" key="1">
    <source>
        <dbReference type="EMBL" id="PTX43480.1"/>
    </source>
</evidence>
<dbReference type="Proteomes" id="UP000244174">
    <property type="component" value="Unassembled WGS sequence"/>
</dbReference>
<proteinExistence type="predicted"/>
<dbReference type="AlphaFoldDB" id="A0A2T6AI39"/>
<gene>
    <name evidence="1" type="ORF">C8P64_2008</name>
</gene>
<organism evidence="1 2">
    <name type="scientific">Christiangramia gaetbulicola</name>
    <dbReference type="NCBI Taxonomy" id="703340"/>
    <lineage>
        <taxon>Bacteria</taxon>
        <taxon>Pseudomonadati</taxon>
        <taxon>Bacteroidota</taxon>
        <taxon>Flavobacteriia</taxon>
        <taxon>Flavobacteriales</taxon>
        <taxon>Flavobacteriaceae</taxon>
        <taxon>Christiangramia</taxon>
    </lineage>
</organism>
<name>A0A2T6AI39_9FLAO</name>
<accession>A0A2T6AI39</accession>
<sequence length="127" mass="14072">MVAESQLALTFMYFIKNVLLGSMKLIVFFISFLVLSLSSFSCCFLEEIGENAICIEDNTNTKDDHPGDGACSPFFNCGSCSGFAIKENLEISYVNDELPGVNFTSYVHSFKSVCQNPDFKPPKNLII</sequence>
<dbReference type="EMBL" id="QBKQ01000002">
    <property type="protein sequence ID" value="PTX43480.1"/>
    <property type="molecule type" value="Genomic_DNA"/>
</dbReference>
<comment type="caution">
    <text evidence="1">The sequence shown here is derived from an EMBL/GenBank/DDBJ whole genome shotgun (WGS) entry which is preliminary data.</text>
</comment>
<evidence type="ECO:0000313" key="2">
    <source>
        <dbReference type="Proteomes" id="UP000244174"/>
    </source>
</evidence>
<keyword evidence="2" id="KW-1185">Reference proteome</keyword>
<protein>
    <submittedName>
        <fullName evidence="1">Uncharacterized protein</fullName>
    </submittedName>
</protein>
<reference evidence="1 2" key="1">
    <citation type="submission" date="2018-04" db="EMBL/GenBank/DDBJ databases">
        <title>Genomic Encyclopedia of Archaeal and Bacterial Type Strains, Phase II (KMG-II): from individual species to whole genera.</title>
        <authorList>
            <person name="Goeker M."/>
        </authorList>
    </citation>
    <scope>NUCLEOTIDE SEQUENCE [LARGE SCALE GENOMIC DNA]</scope>
    <source>
        <strain evidence="1 2">DSM 23082</strain>
    </source>
</reference>